<reference evidence="2" key="1">
    <citation type="journal article" date="2023" name="Mol. Phylogenet. Evol.">
        <title>Genome-scale phylogeny and comparative genomics of the fungal order Sordariales.</title>
        <authorList>
            <person name="Hensen N."/>
            <person name="Bonometti L."/>
            <person name="Westerberg I."/>
            <person name="Brannstrom I.O."/>
            <person name="Guillou S."/>
            <person name="Cros-Aarteil S."/>
            <person name="Calhoun S."/>
            <person name="Haridas S."/>
            <person name="Kuo A."/>
            <person name="Mondo S."/>
            <person name="Pangilinan J."/>
            <person name="Riley R."/>
            <person name="LaButti K."/>
            <person name="Andreopoulos B."/>
            <person name="Lipzen A."/>
            <person name="Chen C."/>
            <person name="Yan M."/>
            <person name="Daum C."/>
            <person name="Ng V."/>
            <person name="Clum A."/>
            <person name="Steindorff A."/>
            <person name="Ohm R.A."/>
            <person name="Martin F."/>
            <person name="Silar P."/>
            <person name="Natvig D.O."/>
            <person name="Lalanne C."/>
            <person name="Gautier V."/>
            <person name="Ament-Velasquez S.L."/>
            <person name="Kruys A."/>
            <person name="Hutchinson M.I."/>
            <person name="Powell A.J."/>
            <person name="Barry K."/>
            <person name="Miller A.N."/>
            <person name="Grigoriev I.V."/>
            <person name="Debuchy R."/>
            <person name="Gladieux P."/>
            <person name="Hiltunen Thoren M."/>
            <person name="Johannesson H."/>
        </authorList>
    </citation>
    <scope>NUCLEOTIDE SEQUENCE</scope>
    <source>
        <strain evidence="2">CBS 955.72</strain>
    </source>
</reference>
<gene>
    <name evidence="2" type="ORF">B0T25DRAFT_529228</name>
</gene>
<sequence length="87" mass="8616">MYSTVLAVLMLRYPPKVPAAAESCGPRLAPSAGTLRNASLKLEPSHSILPSAPTVTSSAPGATPALTAAPGATPGATPAWTTSMATS</sequence>
<reference evidence="2" key="2">
    <citation type="submission" date="2023-06" db="EMBL/GenBank/DDBJ databases">
        <authorList>
            <consortium name="Lawrence Berkeley National Laboratory"/>
            <person name="Haridas S."/>
            <person name="Hensen N."/>
            <person name="Bonometti L."/>
            <person name="Westerberg I."/>
            <person name="Brannstrom I.O."/>
            <person name="Guillou S."/>
            <person name="Cros-Aarteil S."/>
            <person name="Calhoun S."/>
            <person name="Kuo A."/>
            <person name="Mondo S."/>
            <person name="Pangilinan J."/>
            <person name="Riley R."/>
            <person name="Labutti K."/>
            <person name="Andreopoulos B."/>
            <person name="Lipzen A."/>
            <person name="Chen C."/>
            <person name="Yanf M."/>
            <person name="Daum C."/>
            <person name="Ng V."/>
            <person name="Clum A."/>
            <person name="Steindorff A."/>
            <person name="Ohm R."/>
            <person name="Martin F."/>
            <person name="Silar P."/>
            <person name="Natvig D."/>
            <person name="Lalanne C."/>
            <person name="Gautier V."/>
            <person name="Ament-Velasquez S.L."/>
            <person name="Kruys A."/>
            <person name="Hutchinson M.I."/>
            <person name="Powell A.J."/>
            <person name="Barry K."/>
            <person name="Miller A.N."/>
            <person name="Grigoriev I.V."/>
            <person name="Debuchy R."/>
            <person name="Gladieux P."/>
            <person name="Thoren M.H."/>
            <person name="Johannesson H."/>
        </authorList>
    </citation>
    <scope>NUCLEOTIDE SEQUENCE</scope>
    <source>
        <strain evidence="2">CBS 955.72</strain>
    </source>
</reference>
<feature type="region of interest" description="Disordered" evidence="1">
    <location>
        <begin position="44"/>
        <end position="87"/>
    </location>
</feature>
<evidence type="ECO:0000256" key="1">
    <source>
        <dbReference type="SAM" id="MobiDB-lite"/>
    </source>
</evidence>
<proteinExistence type="predicted"/>
<organism evidence="2 3">
    <name type="scientific">Lasiosphaeria hispida</name>
    <dbReference type="NCBI Taxonomy" id="260671"/>
    <lineage>
        <taxon>Eukaryota</taxon>
        <taxon>Fungi</taxon>
        <taxon>Dikarya</taxon>
        <taxon>Ascomycota</taxon>
        <taxon>Pezizomycotina</taxon>
        <taxon>Sordariomycetes</taxon>
        <taxon>Sordariomycetidae</taxon>
        <taxon>Sordariales</taxon>
        <taxon>Lasiosphaeriaceae</taxon>
        <taxon>Lasiosphaeria</taxon>
    </lineage>
</organism>
<dbReference type="Proteomes" id="UP001275084">
    <property type="component" value="Unassembled WGS sequence"/>
</dbReference>
<name>A0AAJ0HWX1_9PEZI</name>
<evidence type="ECO:0000313" key="3">
    <source>
        <dbReference type="Proteomes" id="UP001275084"/>
    </source>
</evidence>
<accession>A0AAJ0HWX1</accession>
<keyword evidence="3" id="KW-1185">Reference proteome</keyword>
<dbReference type="AlphaFoldDB" id="A0AAJ0HWX1"/>
<dbReference type="EMBL" id="JAUIQD010000001">
    <property type="protein sequence ID" value="KAK3364079.1"/>
    <property type="molecule type" value="Genomic_DNA"/>
</dbReference>
<feature type="compositionally biased region" description="Low complexity" evidence="1">
    <location>
        <begin position="56"/>
        <end position="87"/>
    </location>
</feature>
<comment type="caution">
    <text evidence="2">The sequence shown here is derived from an EMBL/GenBank/DDBJ whole genome shotgun (WGS) entry which is preliminary data.</text>
</comment>
<evidence type="ECO:0000313" key="2">
    <source>
        <dbReference type="EMBL" id="KAK3364079.1"/>
    </source>
</evidence>
<protein>
    <submittedName>
        <fullName evidence="2">Uncharacterized protein</fullName>
    </submittedName>
</protein>